<evidence type="ECO:0000256" key="1">
    <source>
        <dbReference type="SAM" id="MobiDB-lite"/>
    </source>
</evidence>
<dbReference type="AlphaFoldDB" id="A0A2W4ZWR4"/>
<comment type="caution">
    <text evidence="2">The sequence shown here is derived from an EMBL/GenBank/DDBJ whole genome shotgun (WGS) entry which is preliminary data.</text>
</comment>
<reference evidence="2 3" key="1">
    <citation type="submission" date="2017-08" db="EMBL/GenBank/DDBJ databases">
        <title>Infants hospitalized years apart are colonized by the same room-sourced microbial strains.</title>
        <authorList>
            <person name="Brooks B."/>
            <person name="Olm M.R."/>
            <person name="Firek B.A."/>
            <person name="Baker R."/>
            <person name="Thomas B.C."/>
            <person name="Morowitz M.J."/>
            <person name="Banfield J.F."/>
        </authorList>
    </citation>
    <scope>NUCLEOTIDE SEQUENCE [LARGE SCALE GENOMIC DNA]</scope>
    <source>
        <strain evidence="2">S2_018_000_R2_104</strain>
    </source>
</reference>
<accession>A0A2W4ZWR4</accession>
<feature type="region of interest" description="Disordered" evidence="1">
    <location>
        <begin position="575"/>
        <end position="649"/>
    </location>
</feature>
<feature type="compositionally biased region" description="Polar residues" evidence="1">
    <location>
        <begin position="630"/>
        <end position="644"/>
    </location>
</feature>
<protein>
    <submittedName>
        <fullName evidence="2">Uncharacterized protein</fullName>
    </submittedName>
</protein>
<evidence type="ECO:0000313" key="2">
    <source>
        <dbReference type="EMBL" id="PZO86734.1"/>
    </source>
</evidence>
<dbReference type="Proteomes" id="UP000249557">
    <property type="component" value="Unassembled WGS sequence"/>
</dbReference>
<feature type="compositionally biased region" description="Low complexity" evidence="1">
    <location>
        <begin position="592"/>
        <end position="616"/>
    </location>
</feature>
<organism evidence="2 3">
    <name type="scientific">Micavibrio aeruginosavorus</name>
    <dbReference type="NCBI Taxonomy" id="349221"/>
    <lineage>
        <taxon>Bacteria</taxon>
        <taxon>Pseudomonadati</taxon>
        <taxon>Bdellovibrionota</taxon>
        <taxon>Bdellovibrionia</taxon>
        <taxon>Bdellovibrionales</taxon>
        <taxon>Pseudobdellovibrionaceae</taxon>
        <taxon>Micavibrio</taxon>
    </lineage>
</organism>
<name>A0A2W4ZWR4_9BACT</name>
<feature type="compositionally biased region" description="Low complexity" evidence="1">
    <location>
        <begin position="495"/>
        <end position="505"/>
    </location>
</feature>
<dbReference type="EMBL" id="QFNK01000096">
    <property type="protein sequence ID" value="PZO86734.1"/>
    <property type="molecule type" value="Genomic_DNA"/>
</dbReference>
<sequence>MNAYRLTKSDFTADLAVEADALSAEGAYASHDPELKRAIGAIFDLDDQGKRLDLEVSDVPYDALVRISRELHEFGVSNNLANEFVEVIETQAVHLGVDFTKKEKPTPMTVSLRVVDEEPQLDPGKTHFMVAYDRDGRHGGEFSKTVMKLGINGTQSSHTNVPKFEDLFAMGKKQYLIVHFEKLEGEGVGSLDQSGVQMATLVEAVGVAAAESRSGQEIKQAMADGSLPADTTKLIETVAEINSVVQQTRAPDAPKDAQTRLETLKNEVVQITDSMSRHDAAIPQALVKAVVASFDKQPVQQAPAVEAPAQAAPAKPEAAPAANNDNIAKPVAAAPVTAEMQVSQPVISTRVSDISAVQPEVKVAEAQVVSASRETLGASAAQPQVKAAEIQTPSIIRAVETIAATVQETKAQAPAASQPIAPSVKAAEPSVAQTFAVAPAVVSPVAHNAPIQTISTVTMASAPVSSVPPTSAIVVPSAATVEAAVPVQQVMQAPQQPQAQQQMPARTTPVQNAPVEKTPVQAQPAEKIETPRAAENVTPAIVAVQHAATPVPATVQNAPPAPQAATVMPHQIQPALQQASQPVAPIQPSTPEAPKAAPATNAAPAPIVPASAPTTPNVAEAKQPPRETVAPTTHVGSGGNQPSVAPTPEKRADVIPAQKIELPVKNEAPTIATERQQPVRDISNKQEPIRTPVDAPVRNTVENPIPDSKPSLLTTLHAVDAENRNIQTLPRDLDNPIRVWERQSNPVINIPEKKPPLPPILTVKDDFVRACSKCVSGMGCEKKCGSNNSVNPNAPKMNF</sequence>
<feature type="region of interest" description="Disordered" evidence="1">
    <location>
        <begin position="495"/>
        <end position="526"/>
    </location>
</feature>
<evidence type="ECO:0000313" key="3">
    <source>
        <dbReference type="Proteomes" id="UP000249557"/>
    </source>
</evidence>
<gene>
    <name evidence="2" type="ORF">DI626_05705</name>
</gene>
<proteinExistence type="predicted"/>